<reference evidence="1 2" key="1">
    <citation type="submission" date="2019-05" db="EMBL/GenBank/DDBJ databases">
        <title>Another draft genome of Portunus trituberculatus and its Hox gene families provides insights of decapod evolution.</title>
        <authorList>
            <person name="Jeong J.-H."/>
            <person name="Song I."/>
            <person name="Kim S."/>
            <person name="Choi T."/>
            <person name="Kim D."/>
            <person name="Ryu S."/>
            <person name="Kim W."/>
        </authorList>
    </citation>
    <scope>NUCLEOTIDE SEQUENCE [LARGE SCALE GENOMIC DNA]</scope>
    <source>
        <tissue evidence="1">Muscle</tissue>
    </source>
</reference>
<comment type="caution">
    <text evidence="1">The sequence shown here is derived from an EMBL/GenBank/DDBJ whole genome shotgun (WGS) entry which is preliminary data.</text>
</comment>
<dbReference type="EMBL" id="VSRR010033053">
    <property type="protein sequence ID" value="MPC71526.1"/>
    <property type="molecule type" value="Genomic_DNA"/>
</dbReference>
<name>A0A5B7HNJ8_PORTR</name>
<sequence>MVLVFLARPETQLSAAHKTFPSPLIPPAPPSFNYSLPLFLPPSQYTLPPPVVLLGHEDLIFLHFISLPSCFMAATWGCRVSLS</sequence>
<evidence type="ECO:0000313" key="1">
    <source>
        <dbReference type="EMBL" id="MPC71526.1"/>
    </source>
</evidence>
<proteinExistence type="predicted"/>
<keyword evidence="2" id="KW-1185">Reference proteome</keyword>
<evidence type="ECO:0000313" key="2">
    <source>
        <dbReference type="Proteomes" id="UP000324222"/>
    </source>
</evidence>
<dbReference type="AlphaFoldDB" id="A0A5B7HNJ8"/>
<dbReference type="Proteomes" id="UP000324222">
    <property type="component" value="Unassembled WGS sequence"/>
</dbReference>
<organism evidence="1 2">
    <name type="scientific">Portunus trituberculatus</name>
    <name type="common">Swimming crab</name>
    <name type="synonym">Neptunus trituberculatus</name>
    <dbReference type="NCBI Taxonomy" id="210409"/>
    <lineage>
        <taxon>Eukaryota</taxon>
        <taxon>Metazoa</taxon>
        <taxon>Ecdysozoa</taxon>
        <taxon>Arthropoda</taxon>
        <taxon>Crustacea</taxon>
        <taxon>Multicrustacea</taxon>
        <taxon>Malacostraca</taxon>
        <taxon>Eumalacostraca</taxon>
        <taxon>Eucarida</taxon>
        <taxon>Decapoda</taxon>
        <taxon>Pleocyemata</taxon>
        <taxon>Brachyura</taxon>
        <taxon>Eubrachyura</taxon>
        <taxon>Portunoidea</taxon>
        <taxon>Portunidae</taxon>
        <taxon>Portuninae</taxon>
        <taxon>Portunus</taxon>
    </lineage>
</organism>
<protein>
    <submittedName>
        <fullName evidence="1">Uncharacterized protein</fullName>
    </submittedName>
</protein>
<gene>
    <name evidence="1" type="ORF">E2C01_065803</name>
</gene>
<accession>A0A5B7HNJ8</accession>